<dbReference type="Gene3D" id="3.40.50.1390">
    <property type="entry name" value="Resolvase, N-terminal catalytic domain"/>
    <property type="match status" value="1"/>
</dbReference>
<accession>A0A1S8L3Z6</accession>
<dbReference type="PROSITE" id="PS51736">
    <property type="entry name" value="RECOMBINASES_3"/>
    <property type="match status" value="1"/>
</dbReference>
<dbReference type="PANTHER" id="PTHR30461:SF23">
    <property type="entry name" value="DNA RECOMBINASE-RELATED"/>
    <property type="match status" value="1"/>
</dbReference>
<protein>
    <submittedName>
        <fullName evidence="1">Uncharacterized protein</fullName>
    </submittedName>
</protein>
<dbReference type="PROSITE" id="PS51737">
    <property type="entry name" value="RECOMBINASE_DNA_BIND"/>
    <property type="match status" value="1"/>
</dbReference>
<dbReference type="SUPFAM" id="SSF53041">
    <property type="entry name" value="Resolvase-like"/>
    <property type="match status" value="1"/>
</dbReference>
<evidence type="ECO:0000313" key="1">
    <source>
        <dbReference type="EMBL" id="URZ12598.1"/>
    </source>
</evidence>
<reference evidence="1 2" key="1">
    <citation type="submission" date="2022-04" db="EMBL/GenBank/DDBJ databases">
        <title>Genome sequence of C. roseum typestrain.</title>
        <authorList>
            <person name="Poehlein A."/>
            <person name="Schoch T."/>
            <person name="Duerre P."/>
            <person name="Daniel R."/>
        </authorList>
    </citation>
    <scope>NUCLEOTIDE SEQUENCE [LARGE SCALE GENOMIC DNA]</scope>
    <source>
        <strain evidence="1 2">DSM 7320</strain>
    </source>
</reference>
<dbReference type="STRING" id="84029.CROST_28940"/>
<dbReference type="GO" id="GO:0000150">
    <property type="term" value="F:DNA strand exchange activity"/>
    <property type="evidence" value="ECO:0007669"/>
    <property type="project" value="InterPro"/>
</dbReference>
<keyword evidence="2" id="KW-1185">Reference proteome</keyword>
<sequence length="489" mass="56642">MLKGVTYNRFSSNMQREESIDAQIRFNHDYAKRNNIEVMKDYIDEAISGKTDDRPGFQKMLEDAKLGMFDVVICHKVDRFARNRIESAINKYNLRKCNIKVLFSGQAIDDSPEGQLMEGILESFAEYYSLNLAKETMKGLRENAYKCKFNGGYVPFGFSIDPETKKYLINTNEAPYVQMIFKMFVNGTKYKDIIKTLDDLGITTRFGRKFTEPTLHDLLCNEKYAGIYTFNKRTSRSIDGKRNGRLKKSDEEIISIPGGIPQIIDTDTFIQAQEKLCLKKRTTRAKEIYLLSGLIYCGSCGKPYCGNRKHNGFGKIYTMYRCNGRCENKEIDKDFLEEMVFTNLINNIFSKKALKELSKKLNEYLKSKRQSENKKLEVLSSKLKEISFEQNNIVNAIAKGYDNPIFKKRLSELDAESKNIKYEYDILKIKLDSQAITPNRIDKILQDQRTYVLNKNLVEVKKFIASYVDSIIVYENDIEINLKFDSIPI</sequence>
<dbReference type="KEGG" id="crw:CROST_033210"/>
<dbReference type="AlphaFoldDB" id="A0A1S8L3Z6"/>
<dbReference type="EMBL" id="CP096983">
    <property type="protein sequence ID" value="URZ12598.1"/>
    <property type="molecule type" value="Genomic_DNA"/>
</dbReference>
<dbReference type="InterPro" id="IPR038109">
    <property type="entry name" value="DNA_bind_recomb_sf"/>
</dbReference>
<proteinExistence type="predicted"/>
<dbReference type="InterPro" id="IPR011109">
    <property type="entry name" value="DNA_bind_recombinase_dom"/>
</dbReference>
<dbReference type="SMART" id="SM00857">
    <property type="entry name" value="Resolvase"/>
    <property type="match status" value="1"/>
</dbReference>
<dbReference type="Pfam" id="PF07508">
    <property type="entry name" value="Recombinase"/>
    <property type="match status" value="1"/>
</dbReference>
<evidence type="ECO:0000313" key="2">
    <source>
        <dbReference type="Proteomes" id="UP000190951"/>
    </source>
</evidence>
<dbReference type="InterPro" id="IPR050639">
    <property type="entry name" value="SSR_resolvase"/>
</dbReference>
<dbReference type="Proteomes" id="UP000190951">
    <property type="component" value="Chromosome"/>
</dbReference>
<dbReference type="RefSeq" id="WP_077834811.1">
    <property type="nucleotide sequence ID" value="NZ_CP096983.1"/>
</dbReference>
<organism evidence="1 2">
    <name type="scientific">Clostridium felsineum</name>
    <dbReference type="NCBI Taxonomy" id="36839"/>
    <lineage>
        <taxon>Bacteria</taxon>
        <taxon>Bacillati</taxon>
        <taxon>Bacillota</taxon>
        <taxon>Clostridia</taxon>
        <taxon>Eubacteriales</taxon>
        <taxon>Clostridiaceae</taxon>
        <taxon>Clostridium</taxon>
    </lineage>
</organism>
<dbReference type="InterPro" id="IPR025827">
    <property type="entry name" value="Zn_ribbon_recom_dom"/>
</dbReference>
<dbReference type="Pfam" id="PF13408">
    <property type="entry name" value="Zn_ribbon_recom"/>
    <property type="match status" value="1"/>
</dbReference>
<gene>
    <name evidence="1" type="ORF">CROST_033210</name>
</gene>
<name>A0A1S8L3Z6_9CLOT</name>
<dbReference type="InterPro" id="IPR006119">
    <property type="entry name" value="Resolv_N"/>
</dbReference>
<dbReference type="CDD" id="cd00338">
    <property type="entry name" value="Ser_Recombinase"/>
    <property type="match status" value="1"/>
</dbReference>
<dbReference type="Gene3D" id="3.90.1750.20">
    <property type="entry name" value="Putative Large Serine Recombinase, Chain B, Domain 2"/>
    <property type="match status" value="1"/>
</dbReference>
<dbReference type="InterPro" id="IPR036162">
    <property type="entry name" value="Resolvase-like_N_sf"/>
</dbReference>
<dbReference type="GO" id="GO:0003677">
    <property type="term" value="F:DNA binding"/>
    <property type="evidence" value="ECO:0007669"/>
    <property type="project" value="InterPro"/>
</dbReference>
<dbReference type="Pfam" id="PF00239">
    <property type="entry name" value="Resolvase"/>
    <property type="match status" value="1"/>
</dbReference>
<dbReference type="PANTHER" id="PTHR30461">
    <property type="entry name" value="DNA-INVERTASE FROM LAMBDOID PROPHAGE"/>
    <property type="match status" value="1"/>
</dbReference>